<reference evidence="2" key="1">
    <citation type="submission" date="2017-04" db="EMBL/GenBank/DDBJ databases">
        <authorList>
            <person name="Varghese N."/>
            <person name="Submissions S."/>
        </authorList>
    </citation>
    <scope>NUCLEOTIDE SEQUENCE [LARGE SCALE GENOMIC DNA]</scope>
    <source>
        <strain evidence="2">B4P</strain>
    </source>
</reference>
<gene>
    <name evidence="1" type="ORF">SAMN02982989_1952</name>
</gene>
<dbReference type="EMBL" id="FXAF01000006">
    <property type="protein sequence ID" value="SMF41830.1"/>
    <property type="molecule type" value="Genomic_DNA"/>
</dbReference>
<organism evidence="1 2">
    <name type="scientific">Xaviernesmea oryzae</name>
    <dbReference type="NCBI Taxonomy" id="464029"/>
    <lineage>
        <taxon>Bacteria</taxon>
        <taxon>Pseudomonadati</taxon>
        <taxon>Pseudomonadota</taxon>
        <taxon>Alphaproteobacteria</taxon>
        <taxon>Hyphomicrobiales</taxon>
        <taxon>Rhizobiaceae</taxon>
        <taxon>Rhizobium/Agrobacterium group</taxon>
        <taxon>Xaviernesmea</taxon>
    </lineage>
</organism>
<evidence type="ECO:0000313" key="1">
    <source>
        <dbReference type="EMBL" id="SMF41830.1"/>
    </source>
</evidence>
<dbReference type="Proteomes" id="UP000192903">
    <property type="component" value="Unassembled WGS sequence"/>
</dbReference>
<name>A0A1X7EY12_9HYPH</name>
<accession>A0A1X7EY12</accession>
<sequence length="585" mass="64369">MLVYGDVERMEDAAAIRASIAGMMTACAGMQPGRRRHETLVRAFILTGELVQGLADREFGIKGADDVSEVQDAGTELLLGQARAIMQSWRNGFAGELPFPEDWPARLEYLDSAEPVRTKRAEGYAFYALYPEGYIEAASISKLTSRTVVIGIRSIGAGLAALVSAALGAGPACSLRPAGHPFERLVHVTPALSRRILADPEADFAIVDEGPGLSGSSFGSVADWLQARGVAPDRLHFFPSHAGDPGPRASETHRLRWKERPRHVVGFDDLVLKARDPKHRLQTWAADLVGVAKPSWRDLSGGAWRAVRHGDPSLWPPSDMQMEKRKFLMEAEGRAWHAKFAGLCGSDTDKARRGSLLSEAGFIPKIAGTCYGFIVEEWVPGAPPDRTGMDRRRLVEHLGRYLGFRARHLPAPGGGASIDDLCHMAVFNIGEAAGSEMAEEVRRLIGSPGRFRGRLHRVDTDNRLHPWEWLMTADGRLMKTDALDHNAAHDLVGCQDIAWDVAGACVEFDLSIEERNRVAELVAREADCDLREDVLAVFEACYLGFQIGLWSQARARAGGQEGERIESHIKRYLDRLRRPARNDIP</sequence>
<keyword evidence="2" id="KW-1185">Reference proteome</keyword>
<evidence type="ECO:0000313" key="2">
    <source>
        <dbReference type="Proteomes" id="UP000192903"/>
    </source>
</evidence>
<dbReference type="AlphaFoldDB" id="A0A1X7EY12"/>
<dbReference type="OrthoDB" id="7592571at2"/>
<dbReference type="RefSeq" id="WP_085422208.1">
    <property type="nucleotide sequence ID" value="NZ_FXAF01000006.1"/>
</dbReference>
<proteinExistence type="predicted"/>
<protein>
    <submittedName>
        <fullName evidence="1">Uncharacterized protein</fullName>
    </submittedName>
</protein>
<dbReference type="STRING" id="464029.SAMN02982989_1952"/>